<accession>A0AAP8NKX9</accession>
<reference evidence="1 2" key="1">
    <citation type="journal article" date="2017" name="BMC Genomics">
        <title>Genome sequencing of 39 Akkermansia muciniphila isolates reveals its population structure, genomic and functional diverisity, and global distribution in mammalian gut microbiotas.</title>
        <authorList>
            <person name="Guo X."/>
            <person name="Li S."/>
            <person name="Zhang J."/>
            <person name="Wu F."/>
            <person name="Li X."/>
            <person name="Wu D."/>
            <person name="Zhang M."/>
            <person name="Ou Z."/>
            <person name="Jie Z."/>
            <person name="Yan Q."/>
            <person name="Li P."/>
            <person name="Yi J."/>
            <person name="Peng Y."/>
        </authorList>
    </citation>
    <scope>NUCLEOTIDE SEQUENCE [LARGE SCALE GENOMIC DNA]</scope>
    <source>
        <strain evidence="1 2">GP43</strain>
    </source>
</reference>
<gene>
    <name evidence="1" type="ORF">CXU09_08185</name>
</gene>
<proteinExistence type="predicted"/>
<dbReference type="Proteomes" id="UP000235914">
    <property type="component" value="Unassembled WGS sequence"/>
</dbReference>
<name>A0AAP8NKX9_9BACT</name>
<protein>
    <submittedName>
        <fullName evidence="1">Uncharacterized protein</fullName>
    </submittedName>
</protein>
<organism evidence="1 2">
    <name type="scientific">Akkermansia muciniphila</name>
    <dbReference type="NCBI Taxonomy" id="239935"/>
    <lineage>
        <taxon>Bacteria</taxon>
        <taxon>Pseudomonadati</taxon>
        <taxon>Verrucomicrobiota</taxon>
        <taxon>Verrucomicrobiia</taxon>
        <taxon>Verrucomicrobiales</taxon>
        <taxon>Akkermansiaceae</taxon>
        <taxon>Akkermansia</taxon>
    </lineage>
</organism>
<sequence>MSYIEHISFLALKKHLLKIKNIVIVFSPIIMQHKTIIATCAAMAAFSGMATADIQLPLDILNANNGGKTFSAQLGAGYATKYISRGLAFQNSASDHVIPLEAVGAYQLNNQYSLIGGLKYQWLTDNGLEHNDSGICDEGSAILGVSRKFGKSTVAALSYQFVHGGIPGSFNIHNTGNNSGFPAFSHNRPEEHSFVLDIHHDFGKGLENFFWDCRVQYTFRWMTGWWFTNTLGYKYDVNKSTSVIVAGTWNATAGYFDSNSLNANGTQGISLTVSAPVKATKDLTVTPFVGTVWLGNGGLAANHRGASARFPYREPSKVYRNFTFVAGVGVAYTF</sequence>
<dbReference type="EMBL" id="PJKN01000004">
    <property type="protein sequence ID" value="PNC56043.1"/>
    <property type="molecule type" value="Genomic_DNA"/>
</dbReference>
<evidence type="ECO:0000313" key="2">
    <source>
        <dbReference type="Proteomes" id="UP000235914"/>
    </source>
</evidence>
<evidence type="ECO:0000313" key="1">
    <source>
        <dbReference type="EMBL" id="PNC56043.1"/>
    </source>
</evidence>
<comment type="caution">
    <text evidence="1">The sequence shown here is derived from an EMBL/GenBank/DDBJ whole genome shotgun (WGS) entry which is preliminary data.</text>
</comment>
<dbReference type="AlphaFoldDB" id="A0AAP8NKX9"/>